<dbReference type="Proteomes" id="UP000314294">
    <property type="component" value="Unassembled WGS sequence"/>
</dbReference>
<feature type="compositionally biased region" description="Basic and acidic residues" evidence="1">
    <location>
        <begin position="13"/>
        <end position="22"/>
    </location>
</feature>
<gene>
    <name evidence="2" type="ORF">EYF80_067465</name>
</gene>
<reference evidence="2 3" key="1">
    <citation type="submission" date="2019-03" db="EMBL/GenBank/DDBJ databases">
        <title>First draft genome of Liparis tanakae, snailfish: a comprehensive survey of snailfish specific genes.</title>
        <authorList>
            <person name="Kim W."/>
            <person name="Song I."/>
            <person name="Jeong J.-H."/>
            <person name="Kim D."/>
            <person name="Kim S."/>
            <person name="Ryu S."/>
            <person name="Song J.Y."/>
            <person name="Lee S.K."/>
        </authorList>
    </citation>
    <scope>NUCLEOTIDE SEQUENCE [LARGE SCALE GENOMIC DNA]</scope>
    <source>
        <tissue evidence="2">Muscle</tissue>
    </source>
</reference>
<evidence type="ECO:0000256" key="1">
    <source>
        <dbReference type="SAM" id="MobiDB-lite"/>
    </source>
</evidence>
<proteinExistence type="predicted"/>
<accession>A0A4Z2E0V3</accession>
<feature type="compositionally biased region" description="Pro residues" evidence="1">
    <location>
        <begin position="29"/>
        <end position="70"/>
    </location>
</feature>
<comment type="caution">
    <text evidence="2">The sequence shown here is derived from an EMBL/GenBank/DDBJ whole genome shotgun (WGS) entry which is preliminary data.</text>
</comment>
<keyword evidence="3" id="KW-1185">Reference proteome</keyword>
<feature type="region of interest" description="Disordered" evidence="1">
    <location>
        <begin position="1"/>
        <end position="70"/>
    </location>
</feature>
<organism evidence="2 3">
    <name type="scientific">Liparis tanakae</name>
    <name type="common">Tanaka's snailfish</name>
    <dbReference type="NCBI Taxonomy" id="230148"/>
    <lineage>
        <taxon>Eukaryota</taxon>
        <taxon>Metazoa</taxon>
        <taxon>Chordata</taxon>
        <taxon>Craniata</taxon>
        <taxon>Vertebrata</taxon>
        <taxon>Euteleostomi</taxon>
        <taxon>Actinopterygii</taxon>
        <taxon>Neopterygii</taxon>
        <taxon>Teleostei</taxon>
        <taxon>Neoteleostei</taxon>
        <taxon>Acanthomorphata</taxon>
        <taxon>Eupercaria</taxon>
        <taxon>Perciformes</taxon>
        <taxon>Cottioidei</taxon>
        <taxon>Cottales</taxon>
        <taxon>Liparidae</taxon>
        <taxon>Liparis</taxon>
    </lineage>
</organism>
<name>A0A4Z2E0V3_9TELE</name>
<evidence type="ECO:0000313" key="2">
    <source>
        <dbReference type="EMBL" id="TNN22421.1"/>
    </source>
</evidence>
<sequence>MPAECRFAFRANRRTEEGEPPARKTYPNLPKPTQTPEPPNPQTPEPPNPQTPEPPNPRTPGPQPAPVSGH</sequence>
<evidence type="ECO:0000313" key="3">
    <source>
        <dbReference type="Proteomes" id="UP000314294"/>
    </source>
</evidence>
<dbReference type="AlphaFoldDB" id="A0A4Z2E0V3"/>
<protein>
    <submittedName>
        <fullName evidence="2">Uncharacterized protein</fullName>
    </submittedName>
</protein>
<dbReference type="EMBL" id="SRLO01022568">
    <property type="protein sequence ID" value="TNN22421.1"/>
    <property type="molecule type" value="Genomic_DNA"/>
</dbReference>